<evidence type="ECO:0000256" key="1">
    <source>
        <dbReference type="ARBA" id="ARBA00006817"/>
    </source>
</evidence>
<name>A0A6P0UW79_9FLAO</name>
<dbReference type="Pfam" id="PF08327">
    <property type="entry name" value="AHSA1"/>
    <property type="match status" value="1"/>
</dbReference>
<dbReference type="EMBL" id="JAABOO010000003">
    <property type="protein sequence ID" value="NER14686.1"/>
    <property type="molecule type" value="Genomic_DNA"/>
</dbReference>
<dbReference type="InterPro" id="IPR023393">
    <property type="entry name" value="START-like_dom_sf"/>
</dbReference>
<organism evidence="3 4">
    <name type="scientific">Leptobacterium flavescens</name>
    <dbReference type="NCBI Taxonomy" id="472055"/>
    <lineage>
        <taxon>Bacteria</taxon>
        <taxon>Pseudomonadati</taxon>
        <taxon>Bacteroidota</taxon>
        <taxon>Flavobacteriia</taxon>
        <taxon>Flavobacteriales</taxon>
        <taxon>Flavobacteriaceae</taxon>
        <taxon>Leptobacterium</taxon>
    </lineage>
</organism>
<dbReference type="Gene3D" id="3.30.530.20">
    <property type="match status" value="1"/>
</dbReference>
<reference evidence="3 4" key="1">
    <citation type="submission" date="2020-01" db="EMBL/GenBank/DDBJ databases">
        <title>Leptobacterium flavescens.</title>
        <authorList>
            <person name="Wang G."/>
        </authorList>
    </citation>
    <scope>NUCLEOTIDE SEQUENCE [LARGE SCALE GENOMIC DNA]</scope>
    <source>
        <strain evidence="3 4">KCTC 22160</strain>
    </source>
</reference>
<dbReference type="SUPFAM" id="SSF55961">
    <property type="entry name" value="Bet v1-like"/>
    <property type="match status" value="1"/>
</dbReference>
<gene>
    <name evidence="3" type="ORF">GWK08_14615</name>
</gene>
<evidence type="ECO:0000259" key="2">
    <source>
        <dbReference type="Pfam" id="PF08327"/>
    </source>
</evidence>
<evidence type="ECO:0000313" key="3">
    <source>
        <dbReference type="EMBL" id="NER14686.1"/>
    </source>
</evidence>
<dbReference type="RefSeq" id="WP_163607968.1">
    <property type="nucleotide sequence ID" value="NZ_JAABOO010000003.1"/>
</dbReference>
<accession>A0A6P0UW79</accession>
<dbReference type="AlphaFoldDB" id="A0A6P0UW79"/>
<sequence>MIVKKEILFKATKEKVWDLLTNPEMTKQYMFGCEVLSSWKKGDPILWKGKTEDGKEVIYVKGVIGEINVGEKLSFSMFDPNMGIEDIPENYVNLTYELEEDQEGTLLKLSQGDFAGVAQSRKRYEDTVKGWEMVLPLMKELLEP</sequence>
<proteinExistence type="inferred from homology"/>
<protein>
    <recommendedName>
        <fullName evidence="2">Activator of Hsp90 ATPase homologue 1/2-like C-terminal domain-containing protein</fullName>
    </recommendedName>
</protein>
<comment type="caution">
    <text evidence="3">The sequence shown here is derived from an EMBL/GenBank/DDBJ whole genome shotgun (WGS) entry which is preliminary data.</text>
</comment>
<comment type="similarity">
    <text evidence="1">Belongs to the AHA1 family.</text>
</comment>
<dbReference type="Proteomes" id="UP000468581">
    <property type="component" value="Unassembled WGS sequence"/>
</dbReference>
<keyword evidence="4" id="KW-1185">Reference proteome</keyword>
<feature type="domain" description="Activator of Hsp90 ATPase homologue 1/2-like C-terminal" evidence="2">
    <location>
        <begin position="10"/>
        <end position="143"/>
    </location>
</feature>
<evidence type="ECO:0000313" key="4">
    <source>
        <dbReference type="Proteomes" id="UP000468581"/>
    </source>
</evidence>
<dbReference type="InterPro" id="IPR013538">
    <property type="entry name" value="ASHA1/2-like_C"/>
</dbReference>